<comment type="caution">
    <text evidence="2">The sequence shown here is derived from an EMBL/GenBank/DDBJ whole genome shotgun (WGS) entry which is preliminary data.</text>
</comment>
<evidence type="ECO:0000313" key="15">
    <source>
        <dbReference type="Proteomes" id="UP000440367"/>
    </source>
</evidence>
<dbReference type="EMBL" id="QXGC01000317">
    <property type="protein sequence ID" value="KAE9240771.1"/>
    <property type="molecule type" value="Genomic_DNA"/>
</dbReference>
<evidence type="ECO:0000313" key="20">
    <source>
        <dbReference type="Proteomes" id="UP000486351"/>
    </source>
</evidence>
<evidence type="ECO:0000313" key="5">
    <source>
        <dbReference type="EMBL" id="KAE9125387.1"/>
    </source>
</evidence>
<dbReference type="Proteomes" id="UP000486351">
    <property type="component" value="Unassembled WGS sequence"/>
</dbReference>
<dbReference type="EMBL" id="QXFX01000213">
    <property type="protein sequence ID" value="KAE9125387.1"/>
    <property type="molecule type" value="Genomic_DNA"/>
</dbReference>
<evidence type="ECO:0000313" key="2">
    <source>
        <dbReference type="EMBL" id="KAE8941561.1"/>
    </source>
</evidence>
<feature type="chain" id="PRO_5036163778" evidence="1">
    <location>
        <begin position="20"/>
        <end position="55"/>
    </location>
</feature>
<evidence type="ECO:0000313" key="4">
    <source>
        <dbReference type="EMBL" id="KAE9120656.1"/>
    </source>
</evidence>
<evidence type="ECO:0000313" key="11">
    <source>
        <dbReference type="EMBL" id="KAE9346090.1"/>
    </source>
</evidence>
<feature type="signal peptide" evidence="1">
    <location>
        <begin position="1"/>
        <end position="19"/>
    </location>
</feature>
<evidence type="ECO:0000313" key="21">
    <source>
        <dbReference type="Proteomes" id="UP000488956"/>
    </source>
</evidence>
<dbReference type="Proteomes" id="UP000488956">
    <property type="component" value="Unassembled WGS sequence"/>
</dbReference>
<accession>A0A6A3FB06</accession>
<gene>
    <name evidence="10" type="ORF">PF001_g8911</name>
    <name evidence="9" type="ORF">PF002_g7045</name>
    <name evidence="8" type="ORF">PF004_g7364</name>
    <name evidence="7" type="ORF">PF005_g8381</name>
    <name evidence="6" type="ORF">PF006_g3779</name>
    <name evidence="4" type="ORF">PF007_g8086</name>
    <name evidence="11" type="ORF">PF008_g8451</name>
    <name evidence="2" type="ORF">PF009_g8654</name>
    <name evidence="5" type="ORF">PF010_g5650</name>
    <name evidence="3" type="ORF">PF011_g8569</name>
</gene>
<dbReference type="EMBL" id="QXFW01000407">
    <property type="protein sequence ID" value="KAE9013219.1"/>
    <property type="molecule type" value="Genomic_DNA"/>
</dbReference>
<evidence type="ECO:0000313" key="3">
    <source>
        <dbReference type="EMBL" id="KAE9013219.1"/>
    </source>
</evidence>
<name>A0A6A3FB06_9STRA</name>
<dbReference type="Proteomes" id="UP000476176">
    <property type="component" value="Unassembled WGS sequence"/>
</dbReference>
<dbReference type="Proteomes" id="UP000433483">
    <property type="component" value="Unassembled WGS sequence"/>
</dbReference>
<evidence type="ECO:0000313" key="13">
    <source>
        <dbReference type="Proteomes" id="UP000433483"/>
    </source>
</evidence>
<evidence type="ECO:0000313" key="6">
    <source>
        <dbReference type="EMBL" id="KAE9151952.1"/>
    </source>
</evidence>
<evidence type="ECO:0000256" key="1">
    <source>
        <dbReference type="SAM" id="SignalP"/>
    </source>
</evidence>
<dbReference type="EMBL" id="QXGE01000417">
    <property type="protein sequence ID" value="KAE9313061.1"/>
    <property type="molecule type" value="Genomic_DNA"/>
</dbReference>
<dbReference type="Proteomes" id="UP000440732">
    <property type="component" value="Unassembled WGS sequence"/>
</dbReference>
<dbReference type="EMBL" id="QXGF01000354">
    <property type="protein sequence ID" value="KAE8941561.1"/>
    <property type="molecule type" value="Genomic_DNA"/>
</dbReference>
<dbReference type="EMBL" id="QXFY01000381">
    <property type="protein sequence ID" value="KAE9346090.1"/>
    <property type="molecule type" value="Genomic_DNA"/>
</dbReference>
<keyword evidence="13" id="KW-1185">Reference proteome</keyword>
<dbReference type="Proteomes" id="UP000460718">
    <property type="component" value="Unassembled WGS sequence"/>
</dbReference>
<evidence type="ECO:0000313" key="19">
    <source>
        <dbReference type="Proteomes" id="UP000476176"/>
    </source>
</evidence>
<evidence type="ECO:0000313" key="7">
    <source>
        <dbReference type="EMBL" id="KAE9218162.1"/>
    </source>
</evidence>
<evidence type="ECO:0000313" key="10">
    <source>
        <dbReference type="EMBL" id="KAE9313061.1"/>
    </source>
</evidence>
<dbReference type="EMBL" id="QXGA01000125">
    <property type="protein sequence ID" value="KAE9151952.1"/>
    <property type="molecule type" value="Genomic_DNA"/>
</dbReference>
<dbReference type="EMBL" id="QXGD01000254">
    <property type="protein sequence ID" value="KAE9245835.1"/>
    <property type="molecule type" value="Genomic_DNA"/>
</dbReference>
<dbReference type="Proteomes" id="UP000440367">
    <property type="component" value="Unassembled WGS sequence"/>
</dbReference>
<dbReference type="Proteomes" id="UP000437068">
    <property type="component" value="Unassembled WGS sequence"/>
</dbReference>
<evidence type="ECO:0000313" key="8">
    <source>
        <dbReference type="EMBL" id="KAE9240771.1"/>
    </source>
</evidence>
<keyword evidence="1" id="KW-0732">Signal</keyword>
<protein>
    <submittedName>
        <fullName evidence="2">Uncharacterized protein</fullName>
    </submittedName>
</protein>
<reference evidence="12 13" key="1">
    <citation type="submission" date="2018-08" db="EMBL/GenBank/DDBJ databases">
        <title>Genomic investigation of the strawberry pathogen Phytophthora fragariae indicates pathogenicity is determined by transcriptional variation in three key races.</title>
        <authorList>
            <person name="Adams T.M."/>
            <person name="Armitage A.D."/>
            <person name="Sobczyk M.K."/>
            <person name="Bates H.J."/>
            <person name="Dunwell J.M."/>
            <person name="Nellist C.F."/>
            <person name="Harrison R.J."/>
        </authorList>
    </citation>
    <scope>NUCLEOTIDE SEQUENCE [LARGE SCALE GENOMIC DNA]</scope>
    <source>
        <strain evidence="10 14">A4</strain>
        <strain evidence="9 15">BC-1</strain>
        <strain evidence="8 19">BC-23</strain>
        <strain evidence="7 13">NOV-27</strain>
        <strain evidence="6 16">NOV-5</strain>
        <strain evidence="4 17">NOV-71</strain>
        <strain evidence="11 20">NOV-77</strain>
        <strain evidence="2 12">NOV-9</strain>
        <strain evidence="5 21">ONT-3</strain>
        <strain evidence="3 18">SCRP245</strain>
    </source>
</reference>
<evidence type="ECO:0000313" key="16">
    <source>
        <dbReference type="Proteomes" id="UP000440732"/>
    </source>
</evidence>
<sequence length="55" mass="5770">MHCLLTSSALLGVMPTSAGEGGFNRESRFVIDSFNMPLSFGSRTSTTSGLMSPQG</sequence>
<dbReference type="Proteomes" id="UP000441208">
    <property type="component" value="Unassembled WGS sequence"/>
</dbReference>
<evidence type="ECO:0000313" key="18">
    <source>
        <dbReference type="Proteomes" id="UP000460718"/>
    </source>
</evidence>
<dbReference type="AlphaFoldDB" id="A0A6A3FB06"/>
<evidence type="ECO:0000313" key="12">
    <source>
        <dbReference type="Proteomes" id="UP000429523"/>
    </source>
</evidence>
<organism evidence="2 12">
    <name type="scientific">Phytophthora fragariae</name>
    <dbReference type="NCBI Taxonomy" id="53985"/>
    <lineage>
        <taxon>Eukaryota</taxon>
        <taxon>Sar</taxon>
        <taxon>Stramenopiles</taxon>
        <taxon>Oomycota</taxon>
        <taxon>Peronosporomycetes</taxon>
        <taxon>Peronosporales</taxon>
        <taxon>Peronosporaceae</taxon>
        <taxon>Phytophthora</taxon>
    </lineage>
</organism>
<dbReference type="EMBL" id="QXGB01000354">
    <property type="protein sequence ID" value="KAE9218162.1"/>
    <property type="molecule type" value="Genomic_DNA"/>
</dbReference>
<dbReference type="EMBL" id="QXFZ01000332">
    <property type="protein sequence ID" value="KAE9120656.1"/>
    <property type="molecule type" value="Genomic_DNA"/>
</dbReference>
<dbReference type="Proteomes" id="UP000429523">
    <property type="component" value="Unassembled WGS sequence"/>
</dbReference>
<evidence type="ECO:0000313" key="9">
    <source>
        <dbReference type="EMBL" id="KAE9245835.1"/>
    </source>
</evidence>
<evidence type="ECO:0000313" key="14">
    <source>
        <dbReference type="Proteomes" id="UP000437068"/>
    </source>
</evidence>
<proteinExistence type="predicted"/>
<evidence type="ECO:0000313" key="17">
    <source>
        <dbReference type="Proteomes" id="UP000441208"/>
    </source>
</evidence>